<proteinExistence type="predicted"/>
<dbReference type="STRING" id="6689.A0A3R7QDS5"/>
<dbReference type="InterPro" id="IPR036770">
    <property type="entry name" value="Ankyrin_rpt-contain_sf"/>
</dbReference>
<dbReference type="AlphaFoldDB" id="A0A3R7QDS5"/>
<dbReference type="Proteomes" id="UP000283509">
    <property type="component" value="Unassembled WGS sequence"/>
</dbReference>
<evidence type="ECO:0000256" key="2">
    <source>
        <dbReference type="ARBA" id="ARBA00023043"/>
    </source>
</evidence>
<evidence type="ECO:0000256" key="1">
    <source>
        <dbReference type="ARBA" id="ARBA00022737"/>
    </source>
</evidence>
<organism evidence="5 6">
    <name type="scientific">Penaeus vannamei</name>
    <name type="common">Whiteleg shrimp</name>
    <name type="synonym">Litopenaeus vannamei</name>
    <dbReference type="NCBI Taxonomy" id="6689"/>
    <lineage>
        <taxon>Eukaryota</taxon>
        <taxon>Metazoa</taxon>
        <taxon>Ecdysozoa</taxon>
        <taxon>Arthropoda</taxon>
        <taxon>Crustacea</taxon>
        <taxon>Multicrustacea</taxon>
        <taxon>Malacostraca</taxon>
        <taxon>Eumalacostraca</taxon>
        <taxon>Eucarida</taxon>
        <taxon>Decapoda</taxon>
        <taxon>Dendrobranchiata</taxon>
        <taxon>Penaeoidea</taxon>
        <taxon>Penaeidae</taxon>
        <taxon>Penaeus</taxon>
    </lineage>
</organism>
<dbReference type="EMBL" id="QCYY01003277">
    <property type="protein sequence ID" value="ROT64302.1"/>
    <property type="molecule type" value="Genomic_DNA"/>
</dbReference>
<name>A0A3R7QDS5_PENVA</name>
<reference evidence="5 6" key="1">
    <citation type="submission" date="2018-04" db="EMBL/GenBank/DDBJ databases">
        <authorList>
            <person name="Zhang X."/>
            <person name="Yuan J."/>
            <person name="Li F."/>
            <person name="Xiang J."/>
        </authorList>
    </citation>
    <scope>NUCLEOTIDE SEQUENCE [LARGE SCALE GENOMIC DNA]</scope>
    <source>
        <tissue evidence="5">Muscle</tissue>
    </source>
</reference>
<keyword evidence="6" id="KW-1185">Reference proteome</keyword>
<accession>A0A3R7QDS5</accession>
<dbReference type="PROSITE" id="PS50297">
    <property type="entry name" value="ANK_REP_REGION"/>
    <property type="match status" value="2"/>
</dbReference>
<dbReference type="Pfam" id="PF13857">
    <property type="entry name" value="Ank_5"/>
    <property type="match status" value="1"/>
</dbReference>
<feature type="repeat" description="ANK" evidence="3">
    <location>
        <begin position="31"/>
        <end position="67"/>
    </location>
</feature>
<dbReference type="SMART" id="SM00248">
    <property type="entry name" value="ANK"/>
    <property type="match status" value="3"/>
</dbReference>
<dbReference type="Gene3D" id="1.25.40.20">
    <property type="entry name" value="Ankyrin repeat-containing domain"/>
    <property type="match status" value="1"/>
</dbReference>
<feature type="repeat" description="ANK" evidence="3">
    <location>
        <begin position="68"/>
        <end position="100"/>
    </location>
</feature>
<evidence type="ECO:0000313" key="5">
    <source>
        <dbReference type="EMBL" id="ROT64302.1"/>
    </source>
</evidence>
<dbReference type="SUPFAM" id="SSF48403">
    <property type="entry name" value="Ankyrin repeat"/>
    <property type="match status" value="1"/>
</dbReference>
<dbReference type="PROSITE" id="PS50088">
    <property type="entry name" value="ANK_REPEAT"/>
    <property type="match status" value="2"/>
</dbReference>
<keyword evidence="1" id="KW-0677">Repeat</keyword>
<comment type="caution">
    <text evidence="5">The sequence shown here is derived from an EMBL/GenBank/DDBJ whole genome shotgun (WGS) entry which is preliminary data.</text>
</comment>
<dbReference type="InterPro" id="IPR002110">
    <property type="entry name" value="Ankyrin_rpt"/>
</dbReference>
<evidence type="ECO:0000313" key="6">
    <source>
        <dbReference type="Proteomes" id="UP000283509"/>
    </source>
</evidence>
<protein>
    <submittedName>
        <fullName evidence="5">Uncharacterized protein</fullName>
    </submittedName>
</protein>
<evidence type="ECO:0000256" key="3">
    <source>
        <dbReference type="PROSITE-ProRule" id="PRU00023"/>
    </source>
</evidence>
<sequence>MMEDYVRKLDVKGIQKALQNGTRVDADLNGKGLTALHLAGALTDEADCITIAEVLLSNGANPNIQNNYGQSSLHVAASHGYCRLLELLLVNGGDPLLGDITGRSPVDYAHEKQQTEVVEQLNKLLDSENYERPQENNEKFVMAFCKCINLFYECRRPGRSESTPSLRVRRPSGALSNRYARGVRSSDDSSRHSSSSVLPGLGGDTDRLEAGSQRWAWRVKRSVSVGGRDPSCLLSPRSASTRPPGVTSLSLSPRCPRIVISSALPPLLTGRHPQTLQRRLLVLRRSTRFSSESPLPSLAVFAPSPLDMVYIIWLIIGNTGYSVCWKK</sequence>
<gene>
    <name evidence="5" type="ORF">C7M84_017763</name>
</gene>
<evidence type="ECO:0000256" key="4">
    <source>
        <dbReference type="SAM" id="MobiDB-lite"/>
    </source>
</evidence>
<feature type="region of interest" description="Disordered" evidence="4">
    <location>
        <begin position="159"/>
        <end position="205"/>
    </location>
</feature>
<dbReference type="OrthoDB" id="1601181at2759"/>
<dbReference type="PANTHER" id="PTHR24171">
    <property type="entry name" value="ANKYRIN REPEAT DOMAIN-CONTAINING PROTEIN 39-RELATED"/>
    <property type="match status" value="1"/>
</dbReference>
<keyword evidence="2 3" id="KW-0040">ANK repeat</keyword>
<reference evidence="5 6" key="2">
    <citation type="submission" date="2019-01" db="EMBL/GenBank/DDBJ databases">
        <title>The decoding of complex shrimp genome reveals the adaptation for benthos swimmer, frequently molting mechanism and breeding impact on genome.</title>
        <authorList>
            <person name="Sun Y."/>
            <person name="Gao Y."/>
            <person name="Yu Y."/>
        </authorList>
    </citation>
    <scope>NUCLEOTIDE SEQUENCE [LARGE SCALE GENOMIC DNA]</scope>
    <source>
        <tissue evidence="5">Muscle</tissue>
    </source>
</reference>